<gene>
    <name evidence="1" type="ORF">S23_58940</name>
</gene>
<name>A0AAI8MIJ3_9BRAD</name>
<protein>
    <submittedName>
        <fullName evidence="1">Uncharacterized protein</fullName>
    </submittedName>
</protein>
<sequence>MTTAIARHNLAVIVRLGQAIQYSADASGIRRGHGVLDSPLSRGMTALGEARRIRKTACYLDGAGAGLKSTFGAVEISFSFSTEKFGFSL</sequence>
<evidence type="ECO:0000313" key="2">
    <source>
        <dbReference type="Proteomes" id="UP000007886"/>
    </source>
</evidence>
<evidence type="ECO:0000313" key="1">
    <source>
        <dbReference type="EMBL" id="BAL79084.1"/>
    </source>
</evidence>
<dbReference type="AlphaFoldDB" id="A0AAI8MIJ3"/>
<reference evidence="1 2" key="1">
    <citation type="journal article" date="2012" name="Microbes Environ.">
        <title>Complete genome sequence of Bradyrhizobium sp. S23321: insights into symbiosis evolution in soil oligotrophs.</title>
        <authorList>
            <person name="Okubo T."/>
            <person name="Tsukui T."/>
            <person name="Maita H."/>
            <person name="Okamoto S."/>
            <person name="Oshima K."/>
            <person name="Fujisawa T."/>
            <person name="Saito A."/>
            <person name="Futamata H."/>
            <person name="Hattori R."/>
            <person name="Shimomura Y."/>
            <person name="Haruta S."/>
            <person name="Morimoto S."/>
            <person name="Wang Y."/>
            <person name="Sakai Y."/>
            <person name="Hattori M."/>
            <person name="Aizawa S."/>
            <person name="Nagashima K.V.P."/>
            <person name="Masuda S."/>
            <person name="Hattori T."/>
            <person name="Yamashita A."/>
            <person name="Bao Z."/>
            <person name="Hayatsu M."/>
            <person name="Kajiya-Kanegae H."/>
            <person name="Yoshinaga I."/>
            <person name="Sakamoto K."/>
            <person name="Toyota K."/>
            <person name="Nakao M."/>
            <person name="Kohara M."/>
            <person name="Anda M."/>
            <person name="Niwa R."/>
            <person name="Jung-Hwan P."/>
            <person name="Sameshima-Saito R."/>
            <person name="Tokuda S."/>
            <person name="Yamamoto S."/>
            <person name="Yamamoto S."/>
            <person name="Yokoyama T."/>
            <person name="Akutsu T."/>
            <person name="Nakamura Y."/>
            <person name="Nakahira-Yanaka Y."/>
            <person name="Takada Hoshino Y."/>
            <person name="Hirakawa H."/>
            <person name="Mitsui H."/>
            <person name="Terasawa K."/>
            <person name="Itakura M."/>
            <person name="Sato S."/>
            <person name="Ikeda-Ohtsubo W."/>
            <person name="Sakakura N."/>
            <person name="Kaminuma E."/>
            <person name="Minamisawa K."/>
        </authorList>
    </citation>
    <scope>NUCLEOTIDE SEQUENCE [LARGE SCALE GENOMIC DNA]</scope>
    <source>
        <strain evidence="1 2">S23321</strain>
    </source>
</reference>
<proteinExistence type="predicted"/>
<keyword evidence="2" id="KW-1185">Reference proteome</keyword>
<dbReference type="Proteomes" id="UP000007886">
    <property type="component" value="Chromosome"/>
</dbReference>
<dbReference type="KEGG" id="brs:S23_58940"/>
<organism evidence="1 2">
    <name type="scientific">Bradyrhizobium cosmicum</name>
    <dbReference type="NCBI Taxonomy" id="1404864"/>
    <lineage>
        <taxon>Bacteria</taxon>
        <taxon>Pseudomonadati</taxon>
        <taxon>Pseudomonadota</taxon>
        <taxon>Alphaproteobacteria</taxon>
        <taxon>Hyphomicrobiales</taxon>
        <taxon>Nitrobacteraceae</taxon>
        <taxon>Bradyrhizobium</taxon>
    </lineage>
</organism>
<dbReference type="EMBL" id="AP012279">
    <property type="protein sequence ID" value="BAL79084.1"/>
    <property type="molecule type" value="Genomic_DNA"/>
</dbReference>
<accession>A0AAI8MIJ3</accession>